<dbReference type="InterPro" id="IPR017853">
    <property type="entry name" value="GH"/>
</dbReference>
<sequence>MHWLTSLCFLFLLLSVFPSYLLHYYFRGSIRSRTKTGGWYNSLKSTIPDLANIAGITHIWLPSPSQSLAPEDDIAYDGQGNPDTGEDFLTAFDIDHLNPRVQKELPVWMNWLKTENGFDGWLFDFVKGYAPSFTKIYMVQTSPDFAVGEKWDALAYRQDGKLDSKQDGHRGALKDWIEAAVGVVTAFISQQKDSSSCCGRRIVGVKDSKGKPPRLFGLSPNNAVTFIDNHDTGSTPQL</sequence>
<name>A0A6A6KY19_HEVBR</name>
<dbReference type="SUPFAM" id="SSF51445">
    <property type="entry name" value="(Trans)glycosidases"/>
    <property type="match status" value="1"/>
</dbReference>
<feature type="chain" id="PRO_5025583202" description="1,4-alpha-D-glucan glucanohydrolase" evidence="3">
    <location>
        <begin position="19"/>
        <end position="238"/>
    </location>
</feature>
<evidence type="ECO:0000256" key="1">
    <source>
        <dbReference type="ARBA" id="ARBA00008061"/>
    </source>
</evidence>
<keyword evidence="5" id="KW-1185">Reference proteome</keyword>
<gene>
    <name evidence="4" type="ORF">GH714_034505</name>
</gene>
<evidence type="ECO:0000313" key="5">
    <source>
        <dbReference type="Proteomes" id="UP000467840"/>
    </source>
</evidence>
<dbReference type="Proteomes" id="UP000467840">
    <property type="component" value="Chromosome 13"/>
</dbReference>
<evidence type="ECO:0000256" key="3">
    <source>
        <dbReference type="SAM" id="SignalP"/>
    </source>
</evidence>
<dbReference type="PANTHER" id="PTHR43447">
    <property type="entry name" value="ALPHA-AMYLASE"/>
    <property type="match status" value="1"/>
</dbReference>
<accession>A0A6A6KY19</accession>
<reference evidence="4 5" key="1">
    <citation type="journal article" date="2020" name="Mol. Plant">
        <title>The Chromosome-Based Rubber Tree Genome Provides New Insights into Spurge Genome Evolution and Rubber Biosynthesis.</title>
        <authorList>
            <person name="Liu J."/>
            <person name="Shi C."/>
            <person name="Shi C.C."/>
            <person name="Li W."/>
            <person name="Zhang Q.J."/>
            <person name="Zhang Y."/>
            <person name="Li K."/>
            <person name="Lu H.F."/>
            <person name="Shi C."/>
            <person name="Zhu S.T."/>
            <person name="Xiao Z.Y."/>
            <person name="Nan H."/>
            <person name="Yue Y."/>
            <person name="Zhu X.G."/>
            <person name="Wu Y."/>
            <person name="Hong X.N."/>
            <person name="Fan G.Y."/>
            <person name="Tong Y."/>
            <person name="Zhang D."/>
            <person name="Mao C.L."/>
            <person name="Liu Y.L."/>
            <person name="Hao S.J."/>
            <person name="Liu W.Q."/>
            <person name="Lv M.Q."/>
            <person name="Zhang H.B."/>
            <person name="Liu Y."/>
            <person name="Hu-Tang G.R."/>
            <person name="Wang J.P."/>
            <person name="Wang J.H."/>
            <person name="Sun Y.H."/>
            <person name="Ni S.B."/>
            <person name="Chen W.B."/>
            <person name="Zhang X.C."/>
            <person name="Jiao Y.N."/>
            <person name="Eichler E.E."/>
            <person name="Li G.H."/>
            <person name="Liu X."/>
            <person name="Gao L.Z."/>
        </authorList>
    </citation>
    <scope>NUCLEOTIDE SEQUENCE [LARGE SCALE GENOMIC DNA]</scope>
    <source>
        <strain evidence="5">cv. GT1</strain>
        <tissue evidence="4">Leaf</tissue>
    </source>
</reference>
<comment type="similarity">
    <text evidence="1">Belongs to the glycosyl hydrolase 13 family.</text>
</comment>
<evidence type="ECO:0000256" key="2">
    <source>
        <dbReference type="ARBA" id="ARBA00030238"/>
    </source>
</evidence>
<feature type="signal peptide" evidence="3">
    <location>
        <begin position="1"/>
        <end position="18"/>
    </location>
</feature>
<dbReference type="Gene3D" id="3.20.20.80">
    <property type="entry name" value="Glycosidases"/>
    <property type="match status" value="2"/>
</dbReference>
<organism evidence="4 5">
    <name type="scientific">Hevea brasiliensis</name>
    <name type="common">Para rubber tree</name>
    <name type="synonym">Siphonia brasiliensis</name>
    <dbReference type="NCBI Taxonomy" id="3981"/>
    <lineage>
        <taxon>Eukaryota</taxon>
        <taxon>Viridiplantae</taxon>
        <taxon>Streptophyta</taxon>
        <taxon>Embryophyta</taxon>
        <taxon>Tracheophyta</taxon>
        <taxon>Spermatophyta</taxon>
        <taxon>Magnoliopsida</taxon>
        <taxon>eudicotyledons</taxon>
        <taxon>Gunneridae</taxon>
        <taxon>Pentapetalae</taxon>
        <taxon>rosids</taxon>
        <taxon>fabids</taxon>
        <taxon>Malpighiales</taxon>
        <taxon>Euphorbiaceae</taxon>
        <taxon>Crotonoideae</taxon>
        <taxon>Micrandreae</taxon>
        <taxon>Hevea</taxon>
    </lineage>
</organism>
<protein>
    <recommendedName>
        <fullName evidence="2">1,4-alpha-D-glucan glucanohydrolase</fullName>
    </recommendedName>
</protein>
<comment type="caution">
    <text evidence="4">The sequence shown here is derived from an EMBL/GenBank/DDBJ whole genome shotgun (WGS) entry which is preliminary data.</text>
</comment>
<evidence type="ECO:0000313" key="4">
    <source>
        <dbReference type="EMBL" id="KAF2292976.1"/>
    </source>
</evidence>
<proteinExistence type="inferred from homology"/>
<keyword evidence="3" id="KW-0732">Signal</keyword>
<dbReference type="AlphaFoldDB" id="A0A6A6KY19"/>
<dbReference type="EMBL" id="JAAGAX010000014">
    <property type="protein sequence ID" value="KAF2292976.1"/>
    <property type="molecule type" value="Genomic_DNA"/>
</dbReference>